<organism evidence="1 2">
    <name type="scientific">Pontiella sulfatireligans</name>
    <dbReference type="NCBI Taxonomy" id="2750658"/>
    <lineage>
        <taxon>Bacteria</taxon>
        <taxon>Pseudomonadati</taxon>
        <taxon>Kiritimatiellota</taxon>
        <taxon>Kiritimatiellia</taxon>
        <taxon>Kiritimatiellales</taxon>
        <taxon>Pontiellaceae</taxon>
        <taxon>Pontiella</taxon>
    </lineage>
</organism>
<reference evidence="1 2" key="1">
    <citation type="submission" date="2019-04" db="EMBL/GenBank/DDBJ databases">
        <authorList>
            <person name="Van Vliet M D."/>
        </authorList>
    </citation>
    <scope>NUCLEOTIDE SEQUENCE [LARGE SCALE GENOMIC DNA]</scope>
    <source>
        <strain evidence="1 2">F21</strain>
    </source>
</reference>
<dbReference type="InterPro" id="IPR006597">
    <property type="entry name" value="Sel1-like"/>
</dbReference>
<gene>
    <name evidence="1" type="primary">esiB_2</name>
    <name evidence="1" type="ORF">SCARR_04122</name>
</gene>
<dbReference type="InterPro" id="IPR011990">
    <property type="entry name" value="TPR-like_helical_dom_sf"/>
</dbReference>
<dbReference type="InterPro" id="IPR050767">
    <property type="entry name" value="Sel1_AlgK"/>
</dbReference>
<dbReference type="EMBL" id="CAAHFH010000002">
    <property type="protein sequence ID" value="VGO22041.1"/>
    <property type="molecule type" value="Genomic_DNA"/>
</dbReference>
<dbReference type="PANTHER" id="PTHR11102">
    <property type="entry name" value="SEL-1-LIKE PROTEIN"/>
    <property type="match status" value="1"/>
</dbReference>
<evidence type="ECO:0000313" key="2">
    <source>
        <dbReference type="Proteomes" id="UP000346198"/>
    </source>
</evidence>
<accession>A0A6C2US14</accession>
<dbReference type="AlphaFoldDB" id="A0A6C2US14"/>
<dbReference type="Gene3D" id="1.25.40.10">
    <property type="entry name" value="Tetratricopeptide repeat domain"/>
    <property type="match status" value="2"/>
</dbReference>
<sequence>MKYYSQAKSDRLLGIEWFRKAAQQGHAKANNLIGECYAHRLVGLPKNEKAAFHHFKLAAGKGDPKAMYNLGQAYYSGCATPKNHELALKWFRRGALAGNSWAQVYMTFFCNDLAVIFKWNEKAARQGNAAALRDMAMTYLYGRGVAKDKVKAYAFYSMMDKCWEDEAGIAFKEKMRLKQQLTSDQLLIAKSFAKKFSAGFAFNQ</sequence>
<evidence type="ECO:0000313" key="1">
    <source>
        <dbReference type="EMBL" id="VGO22041.1"/>
    </source>
</evidence>
<keyword evidence="2" id="KW-1185">Reference proteome</keyword>
<dbReference type="RefSeq" id="WP_136063460.1">
    <property type="nucleotide sequence ID" value="NZ_CAAHFH010000002.1"/>
</dbReference>
<proteinExistence type="predicted"/>
<protein>
    <submittedName>
        <fullName evidence="1">Secretory immunoglobulin A-binding protein EsiB</fullName>
    </submittedName>
</protein>
<dbReference type="SUPFAM" id="SSF81901">
    <property type="entry name" value="HCP-like"/>
    <property type="match status" value="2"/>
</dbReference>
<dbReference type="PANTHER" id="PTHR11102:SF160">
    <property type="entry name" value="ERAD-ASSOCIATED E3 UBIQUITIN-PROTEIN LIGASE COMPONENT HRD3"/>
    <property type="match status" value="1"/>
</dbReference>
<dbReference type="SMART" id="SM00671">
    <property type="entry name" value="SEL1"/>
    <property type="match status" value="3"/>
</dbReference>
<dbReference type="Proteomes" id="UP000346198">
    <property type="component" value="Unassembled WGS sequence"/>
</dbReference>
<name>A0A6C2US14_9BACT</name>
<dbReference type="Pfam" id="PF08238">
    <property type="entry name" value="Sel1"/>
    <property type="match status" value="5"/>
</dbReference>